<dbReference type="EMBL" id="CP120997">
    <property type="protein sequence ID" value="WLQ35232.1"/>
    <property type="molecule type" value="Genomic_DNA"/>
</dbReference>
<evidence type="ECO:0008006" key="4">
    <source>
        <dbReference type="Google" id="ProtNLM"/>
    </source>
</evidence>
<gene>
    <name evidence="2" type="ORF">P8A18_18205</name>
</gene>
<evidence type="ECO:0000313" key="2">
    <source>
        <dbReference type="EMBL" id="WLQ35232.1"/>
    </source>
</evidence>
<evidence type="ECO:0000256" key="1">
    <source>
        <dbReference type="SAM" id="MobiDB-lite"/>
    </source>
</evidence>
<feature type="region of interest" description="Disordered" evidence="1">
    <location>
        <begin position="10"/>
        <end position="39"/>
    </location>
</feature>
<protein>
    <recommendedName>
        <fullName evidence="4">HEAT repeat domain-containing protein</fullName>
    </recommendedName>
</protein>
<dbReference type="Proteomes" id="UP001239522">
    <property type="component" value="Chromosome"/>
</dbReference>
<organism evidence="2 3">
    <name type="scientific">Streptomyces castrisilvae</name>
    <dbReference type="NCBI Taxonomy" id="3033811"/>
    <lineage>
        <taxon>Bacteria</taxon>
        <taxon>Bacillati</taxon>
        <taxon>Actinomycetota</taxon>
        <taxon>Actinomycetes</taxon>
        <taxon>Kitasatosporales</taxon>
        <taxon>Streptomycetaceae</taxon>
        <taxon>Streptomyces</taxon>
    </lineage>
</organism>
<reference evidence="2 3" key="1">
    <citation type="submission" date="2023-03" db="EMBL/GenBank/DDBJ databases">
        <title>Isolation and description of six Streptomyces strains from soil environments, able to metabolize different microbial glucans.</title>
        <authorList>
            <person name="Widen T."/>
            <person name="Larsbrink J."/>
        </authorList>
    </citation>
    <scope>NUCLEOTIDE SEQUENCE [LARGE SCALE GENOMIC DNA]</scope>
    <source>
        <strain evidence="2 3">Mut1</strain>
    </source>
</reference>
<accession>A0ABY9HMC9</accession>
<name>A0ABY9HMC9_9ACTN</name>
<sequence>MYDCALRVQHAEPEGPWSREHASPPERRPRRGDRASRSWAETKDELTLLLGPLLIAPDAAEAAAEAGRRLDAMDPPLRHRYVHVFVQVLPLENEARARALARCLVRTGASCLTVSVGIALLARLGEPRDTPGLKTLSLLRALVRPVIRALDVLDRPAAALLALRNQEVSPELAALITALTAHDEAAVRSRLIALPGDVSPDVARRVAEAARMTELLSAVVPERGTPALRAVPEGGASGPRAVPEGGTPGLRAVPEGGTPSDPQAAELLAQTARLLFRMTSVRDYVAEIVSYPDAVPAYEALARGAGLLAPTLDHYGLLLSAVQELRTGSGALHGWGPGRREAVLARLTAVLNRPEWRAVPDDRDAEDPGVRWRAGWARRARAQALRDPRVPTERLRVEVFERDPVDRGTIEVRILVDGRPLVPELFGRGPADAPEDLLDRGLLRAGAEPREVRLAEAYCTEGCCGALYVTIRRDGDEVVWADWRCPPPPGLPFDPPVVRELPELRFDAAAYDAEIARAEGDTGWAWPARRAARLIAAGVRARPDLLTRWGLRFGWSGTDFRNPDETLLSLMYDTEDGSPGQFLWRMPDDGTPSEDRAAAALHRLATVDPRTV</sequence>
<evidence type="ECO:0000313" key="3">
    <source>
        <dbReference type="Proteomes" id="UP001239522"/>
    </source>
</evidence>
<keyword evidence="3" id="KW-1185">Reference proteome</keyword>
<proteinExistence type="predicted"/>
<dbReference type="RefSeq" id="WP_306055892.1">
    <property type="nucleotide sequence ID" value="NZ_CP120997.1"/>
</dbReference>